<organism evidence="1 2">
    <name type="scientific">Psychrobacillus glaciei</name>
    <dbReference type="NCBI Taxonomy" id="2283160"/>
    <lineage>
        <taxon>Bacteria</taxon>
        <taxon>Bacillati</taxon>
        <taxon>Bacillota</taxon>
        <taxon>Bacilli</taxon>
        <taxon>Bacillales</taxon>
        <taxon>Bacillaceae</taxon>
        <taxon>Psychrobacillus</taxon>
    </lineage>
</organism>
<dbReference type="GO" id="GO:0030246">
    <property type="term" value="F:carbohydrate binding"/>
    <property type="evidence" value="ECO:0007669"/>
    <property type="project" value="InterPro"/>
</dbReference>
<dbReference type="KEGG" id="psyo:PB01_10050"/>
<dbReference type="GO" id="GO:0005737">
    <property type="term" value="C:cytoplasm"/>
    <property type="evidence" value="ECO:0007669"/>
    <property type="project" value="TreeGrafter"/>
</dbReference>
<dbReference type="OrthoDB" id="9779408at2"/>
<evidence type="ECO:0000313" key="2">
    <source>
        <dbReference type="Proteomes" id="UP000325517"/>
    </source>
</evidence>
<dbReference type="Gene3D" id="2.70.98.10">
    <property type="match status" value="1"/>
</dbReference>
<dbReference type="InterPro" id="IPR014718">
    <property type="entry name" value="GH-type_carb-bd"/>
</dbReference>
<sequence>MTVVYTLNNKNEFLIDYSAKTNKTTVLTMTNHSYFNLSENLASTIHNHHIVIDSDEFVELDKELIPTGKKIHVMNTPFDFRNGRKLADGINSKFTQNMVVNNGYDHYFIFNHQQLENIVVIDETSGRKMTIKTNQPGVLMYTANSLDENLALANGNSKPYVGVCFETQASPASLHHDGFPTVTLNAQETYKKQTVFAFGLVE</sequence>
<dbReference type="AlphaFoldDB" id="A0A5J6SNU4"/>
<dbReference type="GO" id="GO:0033499">
    <property type="term" value="P:galactose catabolic process via UDP-galactose, Leloir pathway"/>
    <property type="evidence" value="ECO:0007669"/>
    <property type="project" value="TreeGrafter"/>
</dbReference>
<dbReference type="PANTHER" id="PTHR10091">
    <property type="entry name" value="ALDOSE-1-EPIMERASE"/>
    <property type="match status" value="1"/>
</dbReference>
<evidence type="ECO:0008006" key="3">
    <source>
        <dbReference type="Google" id="ProtNLM"/>
    </source>
</evidence>
<dbReference type="GO" id="GO:0006006">
    <property type="term" value="P:glucose metabolic process"/>
    <property type="evidence" value="ECO:0007669"/>
    <property type="project" value="TreeGrafter"/>
</dbReference>
<dbReference type="PANTHER" id="PTHR10091:SF0">
    <property type="entry name" value="GALACTOSE MUTAROTASE"/>
    <property type="match status" value="1"/>
</dbReference>
<dbReference type="GO" id="GO:0004034">
    <property type="term" value="F:aldose 1-epimerase activity"/>
    <property type="evidence" value="ECO:0007669"/>
    <property type="project" value="TreeGrafter"/>
</dbReference>
<dbReference type="EMBL" id="CP031223">
    <property type="protein sequence ID" value="QFF99143.1"/>
    <property type="molecule type" value="Genomic_DNA"/>
</dbReference>
<accession>A0A5J6SNU4</accession>
<dbReference type="InterPro" id="IPR008183">
    <property type="entry name" value="Aldose_1/G6P_1-epimerase"/>
</dbReference>
<dbReference type="Proteomes" id="UP000325517">
    <property type="component" value="Chromosome"/>
</dbReference>
<dbReference type="SUPFAM" id="SSF74650">
    <property type="entry name" value="Galactose mutarotase-like"/>
    <property type="match status" value="1"/>
</dbReference>
<proteinExistence type="predicted"/>
<evidence type="ECO:0000313" key="1">
    <source>
        <dbReference type="EMBL" id="QFF99143.1"/>
    </source>
</evidence>
<dbReference type="Pfam" id="PF01263">
    <property type="entry name" value="Aldose_epim"/>
    <property type="match status" value="1"/>
</dbReference>
<protein>
    <recommendedName>
        <fullName evidence="3">Type-1 mutarotase</fullName>
    </recommendedName>
</protein>
<dbReference type="InterPro" id="IPR011013">
    <property type="entry name" value="Gal_mutarotase_sf_dom"/>
</dbReference>
<name>A0A5J6SNU4_9BACI</name>
<gene>
    <name evidence="1" type="ORF">PB01_10050</name>
</gene>
<keyword evidence="2" id="KW-1185">Reference proteome</keyword>
<reference evidence="1 2" key="1">
    <citation type="submission" date="2018-07" db="EMBL/GenBank/DDBJ databases">
        <title>Complete genome sequence of Psychrobacillus sp. PB01, isolated from iceberg, and comparative genome analysis of Psychrobacillus strains.</title>
        <authorList>
            <person name="Lee P.C."/>
        </authorList>
    </citation>
    <scope>NUCLEOTIDE SEQUENCE [LARGE SCALE GENOMIC DNA]</scope>
    <source>
        <strain evidence="1 2">PB01</strain>
    </source>
</reference>